<dbReference type="GO" id="GO:0005829">
    <property type="term" value="C:cytosol"/>
    <property type="evidence" value="ECO:0007669"/>
    <property type="project" value="TreeGrafter"/>
</dbReference>
<dbReference type="PANTHER" id="PTHR30160:SF7">
    <property type="entry name" value="ADP-HEPTOSE--LPS HEPTOSYLTRANSFERASE 2"/>
    <property type="match status" value="1"/>
</dbReference>
<keyword evidence="1" id="KW-0328">Glycosyltransferase</keyword>
<dbReference type="InterPro" id="IPR011910">
    <property type="entry name" value="RfaF"/>
</dbReference>
<dbReference type="NCBIfam" id="TIGR02195">
    <property type="entry name" value="heptsyl_trn_II"/>
    <property type="match status" value="1"/>
</dbReference>
<reference evidence="6" key="1">
    <citation type="submission" date="2018-05" db="EMBL/GenBank/DDBJ databases">
        <authorList>
            <person name="Lanie J.A."/>
            <person name="Ng W.-L."/>
            <person name="Kazmierczak K.M."/>
            <person name="Andrzejewski T.M."/>
            <person name="Davidsen T.M."/>
            <person name="Wayne K.J."/>
            <person name="Tettelin H."/>
            <person name="Glass J.I."/>
            <person name="Rusch D."/>
            <person name="Podicherti R."/>
            <person name="Tsui H.-C.T."/>
            <person name="Winkler M.E."/>
        </authorList>
    </citation>
    <scope>NUCLEOTIDE SEQUENCE</scope>
</reference>
<dbReference type="AlphaFoldDB" id="A0A381SIP4"/>
<evidence type="ECO:0000256" key="4">
    <source>
        <dbReference type="ARBA" id="ARBA00044042"/>
    </source>
</evidence>
<dbReference type="SUPFAM" id="SSF53756">
    <property type="entry name" value="UDP-Glycosyltransferase/glycogen phosphorylase"/>
    <property type="match status" value="1"/>
</dbReference>
<dbReference type="GO" id="GO:0008713">
    <property type="term" value="F:ADP-heptose-lipopolysaccharide heptosyltransferase activity"/>
    <property type="evidence" value="ECO:0007669"/>
    <property type="project" value="UniProtKB-EC"/>
</dbReference>
<evidence type="ECO:0000313" key="6">
    <source>
        <dbReference type="EMBL" id="SVA01123.1"/>
    </source>
</evidence>
<comment type="similarity">
    <text evidence="3">Belongs to the glycosyltransferase 9 family.</text>
</comment>
<dbReference type="EMBL" id="UINC01002872">
    <property type="protein sequence ID" value="SVA01123.1"/>
    <property type="molecule type" value="Genomic_DNA"/>
</dbReference>
<evidence type="ECO:0000256" key="3">
    <source>
        <dbReference type="ARBA" id="ARBA00043995"/>
    </source>
</evidence>
<evidence type="ECO:0000256" key="5">
    <source>
        <dbReference type="ARBA" id="ARBA00047503"/>
    </source>
</evidence>
<dbReference type="Pfam" id="PF01075">
    <property type="entry name" value="Glyco_transf_9"/>
    <property type="match status" value="1"/>
</dbReference>
<dbReference type="EC" id="2.4.99.24" evidence="4"/>
<evidence type="ECO:0000256" key="1">
    <source>
        <dbReference type="ARBA" id="ARBA00022676"/>
    </source>
</evidence>
<proteinExistence type="inferred from homology"/>
<protein>
    <recommendedName>
        <fullName evidence="4">lipopolysaccharide heptosyltransferase II</fullName>
        <ecNumber evidence="4">2.4.99.24</ecNumber>
    </recommendedName>
</protein>
<comment type="catalytic activity">
    <reaction evidence="5">
        <text>an L-alpha-D-Hep-(1-&gt;5)-[alpha-Kdo-(2-&gt;4)]-alpha-Kdo-(2-&gt;6)-lipid A + ADP-L-glycero-beta-D-manno-heptose = an L-alpha-D-Hep-(1-&gt;3)-L-alpha-D-Hep-(1-&gt;5)-[alpha-Kdo-(2-&gt;4)]-alpha-Kdo-(2-&gt;6)-lipid A + ADP + H(+)</text>
        <dbReference type="Rhea" id="RHEA:74071"/>
        <dbReference type="ChEBI" id="CHEBI:15378"/>
        <dbReference type="ChEBI" id="CHEBI:61506"/>
        <dbReference type="ChEBI" id="CHEBI:193068"/>
        <dbReference type="ChEBI" id="CHEBI:193069"/>
        <dbReference type="ChEBI" id="CHEBI:456216"/>
        <dbReference type="EC" id="2.4.99.24"/>
    </reaction>
</comment>
<keyword evidence="2" id="KW-0808">Transferase</keyword>
<dbReference type="Gene3D" id="3.40.50.2000">
    <property type="entry name" value="Glycogen Phosphorylase B"/>
    <property type="match status" value="2"/>
</dbReference>
<sequence length="335" mass="37349">MTDSAPPKILIRTPNWLGDLVMATGFFRAVLEIYPESQVDLIVKSGFENLPLPHRGKVIIFDSKHNSAGTFGKTLRFENYANFYILPPSFSSAWMAFQSRIPQRIGYAGEYRSLLLTVAKKHEETPRSQHLLKEYLNLLAPDLSVAKYPPSLETTEEWIETHINSFQKSLPDSFIVFTPGAIYGPAKQWPLEHFRALASLLHNVFGDPIVILGTEADAGFGAEISQGLDWVQNYCGQTSLPELLAILAKAKLLIGNDSGSMHLMGALQRPQVAIFGSTSPAWTAPINPRSSVQYRNLFCSPCFSKTCRYGHYDCLTQIQPKMILDESQKLLTPGN</sequence>
<gene>
    <name evidence="6" type="ORF">METZ01_LOCUS53977</name>
</gene>
<dbReference type="PANTHER" id="PTHR30160">
    <property type="entry name" value="TETRAACYLDISACCHARIDE 4'-KINASE-RELATED"/>
    <property type="match status" value="1"/>
</dbReference>
<evidence type="ECO:0000256" key="2">
    <source>
        <dbReference type="ARBA" id="ARBA00022679"/>
    </source>
</evidence>
<accession>A0A381SIP4</accession>
<dbReference type="InterPro" id="IPR051199">
    <property type="entry name" value="LPS_LOS_Heptosyltrfase"/>
</dbReference>
<dbReference type="InterPro" id="IPR002201">
    <property type="entry name" value="Glyco_trans_9"/>
</dbReference>
<name>A0A381SIP4_9ZZZZ</name>
<dbReference type="GO" id="GO:0009244">
    <property type="term" value="P:lipopolysaccharide core region biosynthetic process"/>
    <property type="evidence" value="ECO:0007669"/>
    <property type="project" value="TreeGrafter"/>
</dbReference>
<dbReference type="CDD" id="cd03789">
    <property type="entry name" value="GT9_LPS_heptosyltransferase"/>
    <property type="match status" value="1"/>
</dbReference>
<organism evidence="6">
    <name type="scientific">marine metagenome</name>
    <dbReference type="NCBI Taxonomy" id="408172"/>
    <lineage>
        <taxon>unclassified sequences</taxon>
        <taxon>metagenomes</taxon>
        <taxon>ecological metagenomes</taxon>
    </lineage>
</organism>